<protein>
    <recommendedName>
        <fullName evidence="2">EF-hand domain-containing protein</fullName>
    </recommendedName>
</protein>
<evidence type="ECO:0000313" key="3">
    <source>
        <dbReference type="EMBL" id="CAL8148447.1"/>
    </source>
</evidence>
<feature type="domain" description="EF-hand" evidence="2">
    <location>
        <begin position="86"/>
        <end position="121"/>
    </location>
</feature>
<proteinExistence type="predicted"/>
<keyword evidence="4" id="KW-1185">Reference proteome</keyword>
<sequence length="154" mass="17791">MEASLKYSSCNLEDLKARFPIWNDRRIFEVHDLFQAFEVDGDGLVEITEMYEMIKIDYILQLSLSQSLKTVIFIRSVGLDNLGDTTEKNTRLEQLNAHDQDGTGCLDFEEFLQMIYGHQILVDEPLAQIFSRVNHDIQLIRSMSTVQQVRAGFL</sequence>
<gene>
    <name evidence="3" type="ORF">ODALV1_LOCUS31427</name>
</gene>
<dbReference type="Proteomes" id="UP001642540">
    <property type="component" value="Unassembled WGS sequence"/>
</dbReference>
<dbReference type="Gene3D" id="1.10.238.10">
    <property type="entry name" value="EF-hand"/>
    <property type="match status" value="1"/>
</dbReference>
<dbReference type="InterPro" id="IPR002048">
    <property type="entry name" value="EF_hand_dom"/>
</dbReference>
<dbReference type="EMBL" id="CAXLJM020000170">
    <property type="protein sequence ID" value="CAL8148447.1"/>
    <property type="molecule type" value="Genomic_DNA"/>
</dbReference>
<reference evidence="3 4" key="1">
    <citation type="submission" date="2024-08" db="EMBL/GenBank/DDBJ databases">
        <authorList>
            <person name="Cucini C."/>
            <person name="Frati F."/>
        </authorList>
    </citation>
    <scope>NUCLEOTIDE SEQUENCE [LARGE SCALE GENOMIC DNA]</scope>
</reference>
<organism evidence="3 4">
    <name type="scientific">Orchesella dallaii</name>
    <dbReference type="NCBI Taxonomy" id="48710"/>
    <lineage>
        <taxon>Eukaryota</taxon>
        <taxon>Metazoa</taxon>
        <taxon>Ecdysozoa</taxon>
        <taxon>Arthropoda</taxon>
        <taxon>Hexapoda</taxon>
        <taxon>Collembola</taxon>
        <taxon>Entomobryomorpha</taxon>
        <taxon>Entomobryoidea</taxon>
        <taxon>Orchesellidae</taxon>
        <taxon>Orchesellinae</taxon>
        <taxon>Orchesella</taxon>
    </lineage>
</organism>
<accession>A0ABP1SAV4</accession>
<dbReference type="PROSITE" id="PS00018">
    <property type="entry name" value="EF_HAND_1"/>
    <property type="match status" value="1"/>
</dbReference>
<evidence type="ECO:0000259" key="2">
    <source>
        <dbReference type="PROSITE" id="PS50222"/>
    </source>
</evidence>
<dbReference type="InterPro" id="IPR011992">
    <property type="entry name" value="EF-hand-dom_pair"/>
</dbReference>
<dbReference type="InterPro" id="IPR018247">
    <property type="entry name" value="EF_Hand_1_Ca_BS"/>
</dbReference>
<dbReference type="SUPFAM" id="SSF47473">
    <property type="entry name" value="EF-hand"/>
    <property type="match status" value="1"/>
</dbReference>
<evidence type="ECO:0000256" key="1">
    <source>
        <dbReference type="ARBA" id="ARBA00022837"/>
    </source>
</evidence>
<keyword evidence="1" id="KW-0106">Calcium</keyword>
<name>A0ABP1SAV4_9HEXA</name>
<dbReference type="PROSITE" id="PS50222">
    <property type="entry name" value="EF_HAND_2"/>
    <property type="match status" value="2"/>
</dbReference>
<feature type="domain" description="EF-hand" evidence="2">
    <location>
        <begin position="25"/>
        <end position="60"/>
    </location>
</feature>
<comment type="caution">
    <text evidence="3">The sequence shown here is derived from an EMBL/GenBank/DDBJ whole genome shotgun (WGS) entry which is preliminary data.</text>
</comment>
<evidence type="ECO:0000313" key="4">
    <source>
        <dbReference type="Proteomes" id="UP001642540"/>
    </source>
</evidence>